<dbReference type="EMBL" id="CM047899">
    <property type="protein sequence ID" value="KAJ0101186.1"/>
    <property type="molecule type" value="Genomic_DNA"/>
</dbReference>
<comment type="caution">
    <text evidence="1">The sequence shown here is derived from an EMBL/GenBank/DDBJ whole genome shotgun (WGS) entry which is preliminary data.</text>
</comment>
<evidence type="ECO:0000313" key="2">
    <source>
        <dbReference type="Proteomes" id="UP001164250"/>
    </source>
</evidence>
<protein>
    <submittedName>
        <fullName evidence="1">Uncharacterized protein</fullName>
    </submittedName>
</protein>
<dbReference type="Proteomes" id="UP001164250">
    <property type="component" value="Chromosome 3"/>
</dbReference>
<accession>A0ACC1BQ55</accession>
<reference evidence="2" key="1">
    <citation type="journal article" date="2023" name="G3 (Bethesda)">
        <title>Genome assembly and association tests identify interacting loci associated with vigor, precocity, and sex in interspecific pistachio rootstocks.</title>
        <authorList>
            <person name="Palmer W."/>
            <person name="Jacygrad E."/>
            <person name="Sagayaradj S."/>
            <person name="Cavanaugh K."/>
            <person name="Han R."/>
            <person name="Bertier L."/>
            <person name="Beede B."/>
            <person name="Kafkas S."/>
            <person name="Golino D."/>
            <person name="Preece J."/>
            <person name="Michelmore R."/>
        </authorList>
    </citation>
    <scope>NUCLEOTIDE SEQUENCE [LARGE SCALE GENOMIC DNA]</scope>
</reference>
<name>A0ACC1BQ55_9ROSI</name>
<evidence type="ECO:0000313" key="1">
    <source>
        <dbReference type="EMBL" id="KAJ0101186.1"/>
    </source>
</evidence>
<organism evidence="1 2">
    <name type="scientific">Pistacia atlantica</name>
    <dbReference type="NCBI Taxonomy" id="434234"/>
    <lineage>
        <taxon>Eukaryota</taxon>
        <taxon>Viridiplantae</taxon>
        <taxon>Streptophyta</taxon>
        <taxon>Embryophyta</taxon>
        <taxon>Tracheophyta</taxon>
        <taxon>Spermatophyta</taxon>
        <taxon>Magnoliopsida</taxon>
        <taxon>eudicotyledons</taxon>
        <taxon>Gunneridae</taxon>
        <taxon>Pentapetalae</taxon>
        <taxon>rosids</taxon>
        <taxon>malvids</taxon>
        <taxon>Sapindales</taxon>
        <taxon>Anacardiaceae</taxon>
        <taxon>Pistacia</taxon>
    </lineage>
</organism>
<gene>
    <name evidence="1" type="ORF">Patl1_05579</name>
</gene>
<sequence>MSVCFWALGLGSFLLLFGLYTSSLGPVPNMWYSIRKPREASRGISAITRKIPMDEVLG</sequence>
<proteinExistence type="predicted"/>
<keyword evidence="2" id="KW-1185">Reference proteome</keyword>